<reference evidence="2 3" key="1">
    <citation type="submission" date="2020-08" db="EMBL/GenBank/DDBJ databases">
        <title>Genomic Encyclopedia of Type Strains, Phase IV (KMG-V): Genome sequencing to study the core and pangenomes of soil and plant-associated prokaryotes.</title>
        <authorList>
            <person name="Whitman W."/>
        </authorList>
    </citation>
    <scope>NUCLEOTIDE SEQUENCE [LARGE SCALE GENOMIC DNA]</scope>
    <source>
        <strain evidence="2 3">X5P2</strain>
    </source>
</reference>
<keyword evidence="2" id="KW-0378">Hydrolase</keyword>
<dbReference type="EC" id="3.5.99.10" evidence="2"/>
<accession>A0A9X0QAW0</accession>
<dbReference type="CDD" id="cd00448">
    <property type="entry name" value="YjgF_YER057c_UK114_family"/>
    <property type="match status" value="1"/>
</dbReference>
<dbReference type="InterPro" id="IPR006175">
    <property type="entry name" value="YjgF/YER057c/UK114"/>
</dbReference>
<comment type="similarity">
    <text evidence="1">Belongs to the RutC family.</text>
</comment>
<gene>
    <name evidence="2" type="ORF">HDF14_000403</name>
</gene>
<dbReference type="Gene3D" id="3.30.1330.40">
    <property type="entry name" value="RutC-like"/>
    <property type="match status" value="1"/>
</dbReference>
<comment type="caution">
    <text evidence="2">The sequence shown here is derived from an EMBL/GenBank/DDBJ whole genome shotgun (WGS) entry which is preliminary data.</text>
</comment>
<dbReference type="EMBL" id="JACHEB010000001">
    <property type="protein sequence ID" value="MBB5326809.1"/>
    <property type="molecule type" value="Genomic_DNA"/>
</dbReference>
<evidence type="ECO:0000313" key="3">
    <source>
        <dbReference type="Proteomes" id="UP000535182"/>
    </source>
</evidence>
<proteinExistence type="inferred from homology"/>
<dbReference type="InterPro" id="IPR035959">
    <property type="entry name" value="RutC-like_sf"/>
</dbReference>
<protein>
    <submittedName>
        <fullName evidence="2">2-iminobutanoate/2-iminopropanoate deaminase</fullName>
        <ecNumber evidence="2">3.5.99.10</ecNumber>
    </submittedName>
</protein>
<name>A0A9X0QAW0_9BACT</name>
<dbReference type="PANTHER" id="PTHR11803:SF58">
    <property type="entry name" value="PROTEIN HMF1-RELATED"/>
    <property type="match status" value="1"/>
</dbReference>
<dbReference type="PANTHER" id="PTHR11803">
    <property type="entry name" value="2-IMINOBUTANOATE/2-IMINOPROPANOATE DEAMINASE RIDA"/>
    <property type="match status" value="1"/>
</dbReference>
<evidence type="ECO:0000256" key="1">
    <source>
        <dbReference type="ARBA" id="ARBA00010552"/>
    </source>
</evidence>
<dbReference type="AlphaFoldDB" id="A0A9X0QAW0"/>
<dbReference type="Proteomes" id="UP000535182">
    <property type="component" value="Unassembled WGS sequence"/>
</dbReference>
<sequence length="126" mass="13414">MARDIIRTTKAPSPPPTYSQAVRAAGLVFVSGTGPHDPMTGKLVGDTIQEQTRQCLSNVSAILEAAGSSLERVVSATVILLEETDFAGMNEEWVRWFPANPPARQGAKLPVRIPGMMVSIAAIAEV</sequence>
<dbReference type="GO" id="GO:0005829">
    <property type="term" value="C:cytosol"/>
    <property type="evidence" value="ECO:0007669"/>
    <property type="project" value="TreeGrafter"/>
</dbReference>
<organism evidence="2 3">
    <name type="scientific">Tunturiibacter gelidiferens</name>
    <dbReference type="NCBI Taxonomy" id="3069689"/>
    <lineage>
        <taxon>Bacteria</taxon>
        <taxon>Pseudomonadati</taxon>
        <taxon>Acidobacteriota</taxon>
        <taxon>Terriglobia</taxon>
        <taxon>Terriglobales</taxon>
        <taxon>Acidobacteriaceae</taxon>
        <taxon>Tunturiibacter</taxon>
    </lineage>
</organism>
<evidence type="ECO:0000313" key="2">
    <source>
        <dbReference type="EMBL" id="MBB5326809.1"/>
    </source>
</evidence>
<dbReference type="SUPFAM" id="SSF55298">
    <property type="entry name" value="YjgF-like"/>
    <property type="match status" value="1"/>
</dbReference>
<keyword evidence="3" id="KW-1185">Reference proteome</keyword>
<dbReference type="Pfam" id="PF01042">
    <property type="entry name" value="Ribonuc_L-PSP"/>
    <property type="match status" value="1"/>
</dbReference>
<dbReference type="RefSeq" id="WP_183973008.1">
    <property type="nucleotide sequence ID" value="NZ_JACHEB010000001.1"/>
</dbReference>
<dbReference type="GO" id="GO:0120241">
    <property type="term" value="F:2-iminobutanoate/2-iminopropanoate deaminase"/>
    <property type="evidence" value="ECO:0007669"/>
    <property type="project" value="UniProtKB-EC"/>
</dbReference>